<dbReference type="RefSeq" id="XP_008081714.1">
    <property type="nucleotide sequence ID" value="XM_008083523.1"/>
</dbReference>
<keyword evidence="2" id="KW-1185">Reference proteome</keyword>
<evidence type="ECO:0000313" key="2">
    <source>
        <dbReference type="Proteomes" id="UP000016922"/>
    </source>
</evidence>
<dbReference type="KEGG" id="glz:GLAREA_12742"/>
<dbReference type="Proteomes" id="UP000016922">
    <property type="component" value="Unassembled WGS sequence"/>
</dbReference>
<protein>
    <submittedName>
        <fullName evidence="1">Uncharacterized protein</fullName>
    </submittedName>
</protein>
<reference evidence="1 2" key="1">
    <citation type="journal article" date="2013" name="BMC Genomics">
        <title>Genomics-driven discovery of the pneumocandin biosynthetic gene cluster in the fungus Glarea lozoyensis.</title>
        <authorList>
            <person name="Chen L."/>
            <person name="Yue Q."/>
            <person name="Zhang X."/>
            <person name="Xiang M."/>
            <person name="Wang C."/>
            <person name="Li S."/>
            <person name="Che Y."/>
            <person name="Ortiz-Lopez F.J."/>
            <person name="Bills G.F."/>
            <person name="Liu X."/>
            <person name="An Z."/>
        </authorList>
    </citation>
    <scope>NUCLEOTIDE SEQUENCE [LARGE SCALE GENOMIC DNA]</scope>
    <source>
        <strain evidence="2">ATCC 20868 / MF5171</strain>
    </source>
</reference>
<dbReference type="GeneID" id="19471782"/>
<dbReference type="HOGENOM" id="CLU_2740235_0_0_1"/>
<dbReference type="AlphaFoldDB" id="S3D2P8"/>
<gene>
    <name evidence="1" type="ORF">GLAREA_12742</name>
</gene>
<organism evidence="1 2">
    <name type="scientific">Glarea lozoyensis (strain ATCC 20868 / MF5171)</name>
    <dbReference type="NCBI Taxonomy" id="1116229"/>
    <lineage>
        <taxon>Eukaryota</taxon>
        <taxon>Fungi</taxon>
        <taxon>Dikarya</taxon>
        <taxon>Ascomycota</taxon>
        <taxon>Pezizomycotina</taxon>
        <taxon>Leotiomycetes</taxon>
        <taxon>Helotiales</taxon>
        <taxon>Helotiaceae</taxon>
        <taxon>Glarea</taxon>
    </lineage>
</organism>
<dbReference type="EMBL" id="KE145362">
    <property type="protein sequence ID" value="EPE31439.1"/>
    <property type="molecule type" value="Genomic_DNA"/>
</dbReference>
<sequence>MGIVKYRFPKKVMSTSWHCKRHKPQSLDLVTRYRRGGRRALCWIIEASFEVLPSESSRNSSYGWRACSLGG</sequence>
<name>S3D2P8_GLAL2</name>
<proteinExistence type="predicted"/>
<evidence type="ECO:0000313" key="1">
    <source>
        <dbReference type="EMBL" id="EPE31439.1"/>
    </source>
</evidence>
<accession>S3D2P8</accession>